<evidence type="ECO:0000313" key="2">
    <source>
        <dbReference type="WBParaSite" id="maker-PairedContig_2158-snap-gene-2.22-mRNA-1"/>
    </source>
</evidence>
<reference evidence="2" key="1">
    <citation type="submission" date="2016-11" db="UniProtKB">
        <authorList>
            <consortium name="WormBaseParasite"/>
        </authorList>
    </citation>
    <scope>IDENTIFICATION</scope>
    <source>
        <strain evidence="2">pt0022</strain>
    </source>
</reference>
<dbReference type="WBParaSite" id="maker-PairedContig_2158-snap-gene-2.22-mRNA-1">
    <property type="protein sequence ID" value="maker-PairedContig_2158-snap-gene-2.22-mRNA-1"/>
    <property type="gene ID" value="maker-PairedContig_2158-snap-gene-2.22"/>
</dbReference>
<accession>A0A1I8EI61</accession>
<protein>
    <submittedName>
        <fullName evidence="2">Uncharacterized protein</fullName>
    </submittedName>
</protein>
<proteinExistence type="predicted"/>
<dbReference type="AlphaFoldDB" id="A0A1I8EI61"/>
<feature type="region of interest" description="Disordered" evidence="1">
    <location>
        <begin position="1"/>
        <end position="39"/>
    </location>
</feature>
<dbReference type="STRING" id="6293.A0A1I8EI61"/>
<name>A0A1I8EI61_WUCBA</name>
<organism evidence="2">
    <name type="scientific">Wuchereria bancrofti</name>
    <dbReference type="NCBI Taxonomy" id="6293"/>
    <lineage>
        <taxon>Eukaryota</taxon>
        <taxon>Metazoa</taxon>
        <taxon>Ecdysozoa</taxon>
        <taxon>Nematoda</taxon>
        <taxon>Chromadorea</taxon>
        <taxon>Rhabditida</taxon>
        <taxon>Spirurina</taxon>
        <taxon>Spiruromorpha</taxon>
        <taxon>Filarioidea</taxon>
        <taxon>Onchocercidae</taxon>
        <taxon>Wuchereria</taxon>
    </lineage>
</organism>
<sequence>MPKSFRPEPWAYSKSKEKVPRGSVGNNSPNNQKPPPAPNIPRGAGYICCNLVNRLILQELIESHEFIILHISININKNYFNIEELIKSPAISSIEISMNPENYDLLETVLACEPRSSANNDATSYHVHQSILKQ</sequence>
<evidence type="ECO:0000256" key="1">
    <source>
        <dbReference type="SAM" id="MobiDB-lite"/>
    </source>
</evidence>